<dbReference type="eggNOG" id="COG0332">
    <property type="taxonomic scope" value="Bacteria"/>
</dbReference>
<dbReference type="InterPro" id="IPR016039">
    <property type="entry name" value="Thiolase-like"/>
</dbReference>
<dbReference type="Pfam" id="PF19364">
    <property type="entry name" value="DUF5940"/>
    <property type="match status" value="1"/>
</dbReference>
<dbReference type="RefSeq" id="WP_006583282.1">
    <property type="nucleotide sequence ID" value="NZ_CM001377.1"/>
</dbReference>
<reference evidence="2 3" key="1">
    <citation type="submission" date="2011-10" db="EMBL/GenBank/DDBJ databases">
        <title>The Noncontiguous Finished genome of Thermanaerovibrio velox DSM 12556.</title>
        <authorList>
            <consortium name="US DOE Joint Genome Institute (JGI-PGF)"/>
            <person name="Lucas S."/>
            <person name="Copeland A."/>
            <person name="Lapidus A."/>
            <person name="Glavina del Rio T."/>
            <person name="Dalin E."/>
            <person name="Tice H."/>
            <person name="Bruce D."/>
            <person name="Goodwin L."/>
            <person name="Pitluck S."/>
            <person name="Peters L."/>
            <person name="Mikhailova N."/>
            <person name="Teshima H."/>
            <person name="Kyrpides N."/>
            <person name="Mavromatis K."/>
            <person name="Ivanova N."/>
            <person name="Markowitz V."/>
            <person name="Cheng J.-F."/>
            <person name="Hugenholtz P."/>
            <person name="Woyke T."/>
            <person name="Wu D."/>
            <person name="Spring S."/>
            <person name="Brambilla E.-M."/>
            <person name="Klenk H.-P."/>
            <person name="Eisen J.A."/>
        </authorList>
    </citation>
    <scope>NUCLEOTIDE SEQUENCE [LARGE SCALE GENOMIC DNA]</scope>
    <source>
        <strain evidence="2 3">DSM 12556</strain>
    </source>
</reference>
<accession>H0UQW0</accession>
<organism evidence="2 3">
    <name type="scientific">Thermanaerovibrio velox DSM 12556</name>
    <dbReference type="NCBI Taxonomy" id="926567"/>
    <lineage>
        <taxon>Bacteria</taxon>
        <taxon>Thermotogati</taxon>
        <taxon>Synergistota</taxon>
        <taxon>Synergistia</taxon>
        <taxon>Synergistales</taxon>
        <taxon>Synergistaceae</taxon>
        <taxon>Thermanaerovibrio</taxon>
    </lineage>
</organism>
<dbReference type="SUPFAM" id="SSF53901">
    <property type="entry name" value="Thiolase-like"/>
    <property type="match status" value="1"/>
</dbReference>
<dbReference type="OrthoDB" id="9762068at2"/>
<gene>
    <name evidence="2" type="ORF">TheveDRAFT_0630</name>
</gene>
<evidence type="ECO:0000313" key="3">
    <source>
        <dbReference type="Proteomes" id="UP000005730"/>
    </source>
</evidence>
<name>H0UQW0_9BACT</name>
<dbReference type="InterPro" id="IPR045984">
    <property type="entry name" value="DUF5940"/>
</dbReference>
<keyword evidence="3" id="KW-1185">Reference proteome</keyword>
<dbReference type="AlphaFoldDB" id="H0UQW0"/>
<dbReference type="EMBL" id="CM001377">
    <property type="protein sequence ID" value="EHM09789.1"/>
    <property type="molecule type" value="Genomic_DNA"/>
</dbReference>
<dbReference type="Proteomes" id="UP000005730">
    <property type="component" value="Chromosome"/>
</dbReference>
<dbReference type="STRING" id="926567.TheveDRAFT_0630"/>
<dbReference type="NCBIfam" id="NF040746">
    <property type="entry name" value="reduct_C_beta"/>
    <property type="match status" value="1"/>
</dbReference>
<dbReference type="HOGENOM" id="CLU_027957_0_0_0"/>
<dbReference type="GO" id="GO:0016746">
    <property type="term" value="F:acyltransferase activity"/>
    <property type="evidence" value="ECO:0007669"/>
    <property type="project" value="InterPro"/>
</dbReference>
<evidence type="ECO:0000259" key="1">
    <source>
        <dbReference type="Pfam" id="PF19364"/>
    </source>
</evidence>
<evidence type="ECO:0000313" key="2">
    <source>
        <dbReference type="EMBL" id="EHM09789.1"/>
    </source>
</evidence>
<dbReference type="Gene3D" id="3.40.47.10">
    <property type="match status" value="1"/>
</dbReference>
<proteinExistence type="predicted"/>
<sequence>MANCSVLGTSYCLNHVPNLAYHYGNTPWVERETAGETDFLKTLRNAMCSHQFACSYAPNGAYIGAMDLSELEAHPKPWVENPMKEPKRFGRYGEIMPEDEFLGLMDLCDVFDLIWLEESFAREVREKLSSHPLMKDHMIQRLEAGHPLDEIQEETSKGALPLYLGDRVVGCCRKGHEIDECLSSYVLLENLACKAGGVLALLHLLDKTGLAPEEVDFVVECSEEACGDMNQRGGGNFAKAVAEICGCVNASGCDVRGFCAGPVNALIVGGSMVAAGARKNVVVLAGGAVPKLYMNSRDHVKKGLPPLEDCLGNFAVLLGPEDGKNPVIRLDALGKHSVGAGASPQAVTTVLVYDPLVKLGLGFLDVDKYAAELHIPEITLPAGAGDPANGNLKMIAALAAMKGQIEKAKMNDFVVERGMPGFAHTQGHIPSGVPFLGHARDWILEGRIKRAMIIGKGSLFLARMTNLSDGASFVLEGASGAGTSSEGLGKEQVKAIILEALEEALSSLRKS</sequence>
<feature type="domain" description="DUF5940" evidence="1">
    <location>
        <begin position="346"/>
        <end position="508"/>
    </location>
</feature>
<protein>
    <submittedName>
        <fullName evidence="2">3-oxoacyl-(Acyl-carrier-protein) synthase III</fullName>
    </submittedName>
</protein>